<comment type="caution">
    <text evidence="6">The sequence shown here is derived from an EMBL/GenBank/DDBJ whole genome shotgun (WGS) entry which is preliminary data.</text>
</comment>
<evidence type="ECO:0000256" key="1">
    <source>
        <dbReference type="ARBA" id="ARBA00022485"/>
    </source>
</evidence>
<keyword evidence="6" id="KW-0378">Hydrolase</keyword>
<dbReference type="PANTHER" id="PTHR10359:SF19">
    <property type="entry name" value="DNA REPAIR GLYCOSYLASE MJ1434-RELATED"/>
    <property type="match status" value="1"/>
</dbReference>
<protein>
    <submittedName>
        <fullName evidence="6">Endonuclease III</fullName>
    </submittedName>
</protein>
<evidence type="ECO:0000313" key="7">
    <source>
        <dbReference type="Proteomes" id="UP000286848"/>
    </source>
</evidence>
<organism evidence="6 7">
    <name type="scientific">Ligilactobacillus salitolerans</name>
    <dbReference type="NCBI Taxonomy" id="1808352"/>
    <lineage>
        <taxon>Bacteria</taxon>
        <taxon>Bacillati</taxon>
        <taxon>Bacillota</taxon>
        <taxon>Bacilli</taxon>
        <taxon>Lactobacillales</taxon>
        <taxon>Lactobacillaceae</taxon>
        <taxon>Ligilactobacillus</taxon>
    </lineage>
</organism>
<dbReference type="InterPro" id="IPR011257">
    <property type="entry name" value="DNA_glycosylase"/>
</dbReference>
<keyword evidence="1" id="KW-0004">4Fe-4S</keyword>
<dbReference type="InterPro" id="IPR003265">
    <property type="entry name" value="HhH-GPD_domain"/>
</dbReference>
<proteinExistence type="predicted"/>
<reference evidence="6 7" key="1">
    <citation type="journal article" date="2019" name="Int. J. Syst. Evol. Microbiol.">
        <title>Lactobacillus salitolerans sp. nov., a novel lactic acid bacterium isolated from spent mushroom substrates.</title>
        <authorList>
            <person name="Tohno M."/>
            <person name="Tanizawa Y."/>
            <person name="Kojima Y."/>
            <person name="Sakamoto M."/>
            <person name="Nakamura Y."/>
            <person name="Ohkuma M."/>
            <person name="Kobayashi H."/>
        </authorList>
    </citation>
    <scope>NUCLEOTIDE SEQUENCE [LARGE SCALE GENOMIC DNA]</scope>
    <source>
        <strain evidence="6 7">YK43</strain>
    </source>
</reference>
<evidence type="ECO:0000256" key="2">
    <source>
        <dbReference type="ARBA" id="ARBA00022723"/>
    </source>
</evidence>
<dbReference type="PIRSF" id="PIRSF001435">
    <property type="entry name" value="Nth"/>
    <property type="match status" value="1"/>
</dbReference>
<dbReference type="EMBL" id="BFFP01000039">
    <property type="protein sequence ID" value="GBG95547.1"/>
    <property type="molecule type" value="Genomic_DNA"/>
</dbReference>
<dbReference type="AlphaFoldDB" id="A0A401IVN2"/>
<feature type="domain" description="HhH-GPD" evidence="5">
    <location>
        <begin position="39"/>
        <end position="192"/>
    </location>
</feature>
<dbReference type="CDD" id="cd00056">
    <property type="entry name" value="ENDO3c"/>
    <property type="match status" value="1"/>
</dbReference>
<keyword evidence="6" id="KW-0255">Endonuclease</keyword>
<name>A0A401IVN2_9LACO</name>
<keyword evidence="4" id="KW-0411">Iron-sulfur</keyword>
<evidence type="ECO:0000313" key="6">
    <source>
        <dbReference type="EMBL" id="GBG95547.1"/>
    </source>
</evidence>
<dbReference type="GO" id="GO:0006284">
    <property type="term" value="P:base-excision repair"/>
    <property type="evidence" value="ECO:0007669"/>
    <property type="project" value="InterPro"/>
</dbReference>
<keyword evidence="7" id="KW-1185">Reference proteome</keyword>
<dbReference type="Pfam" id="PF00730">
    <property type="entry name" value="HhH-GPD"/>
    <property type="match status" value="1"/>
</dbReference>
<sequence>MKKEKLTLSQLYYLLSNHLGPQRWWPADSVPEMLCGMILVQNTNWNSAERSLQNLRETVGFDLQRLLALPRVQLEKLIQPSGFYHAKADYLRNILTMYQQDYPALRSLPTAQLRKKLLSIKGIGNETADVLLLYLFDRPVFVADTYARQLFFALTQIKDSYPGLKIKVERSSHFTVLEAQEFHALIDEYSKLADDPLGLKTNYQLKF</sequence>
<keyword evidence="3" id="KW-0408">Iron</keyword>
<keyword evidence="6" id="KW-0540">Nuclease</keyword>
<dbReference type="PANTHER" id="PTHR10359">
    <property type="entry name" value="A/G-SPECIFIC ADENINE GLYCOSYLASE/ENDONUCLEASE III"/>
    <property type="match status" value="1"/>
</dbReference>
<dbReference type="Proteomes" id="UP000286848">
    <property type="component" value="Unassembled WGS sequence"/>
</dbReference>
<gene>
    <name evidence="6" type="ORF">LFYK43_20060</name>
</gene>
<evidence type="ECO:0000259" key="5">
    <source>
        <dbReference type="SMART" id="SM00478"/>
    </source>
</evidence>
<accession>A0A401IVN2</accession>
<dbReference type="GO" id="GO:0004519">
    <property type="term" value="F:endonuclease activity"/>
    <property type="evidence" value="ECO:0007669"/>
    <property type="project" value="UniProtKB-KW"/>
</dbReference>
<evidence type="ECO:0000256" key="3">
    <source>
        <dbReference type="ARBA" id="ARBA00023004"/>
    </source>
</evidence>
<evidence type="ECO:0000256" key="4">
    <source>
        <dbReference type="ARBA" id="ARBA00023014"/>
    </source>
</evidence>
<dbReference type="SUPFAM" id="SSF48150">
    <property type="entry name" value="DNA-glycosylase"/>
    <property type="match status" value="1"/>
</dbReference>
<dbReference type="GO" id="GO:0051539">
    <property type="term" value="F:4 iron, 4 sulfur cluster binding"/>
    <property type="evidence" value="ECO:0007669"/>
    <property type="project" value="UniProtKB-KW"/>
</dbReference>
<dbReference type="Gene3D" id="1.10.340.30">
    <property type="entry name" value="Hypothetical protein, domain 2"/>
    <property type="match status" value="1"/>
</dbReference>
<dbReference type="RefSeq" id="WP_229718015.1">
    <property type="nucleotide sequence ID" value="NZ_BFFP01000039.1"/>
</dbReference>
<dbReference type="GO" id="GO:0046872">
    <property type="term" value="F:metal ion binding"/>
    <property type="evidence" value="ECO:0007669"/>
    <property type="project" value="UniProtKB-KW"/>
</dbReference>
<dbReference type="SMART" id="SM00478">
    <property type="entry name" value="ENDO3c"/>
    <property type="match status" value="1"/>
</dbReference>
<keyword evidence="2" id="KW-0479">Metal-binding</keyword>